<reference evidence="1 2" key="1">
    <citation type="submission" date="2008-07" db="EMBL/GenBank/DDBJ databases">
        <authorList>
            <person name="El-Sayed N."/>
            <person name="Caler E."/>
            <person name="Inman J."/>
            <person name="Amedeo P."/>
            <person name="Hass B."/>
            <person name="Wortman J."/>
        </authorList>
    </citation>
    <scope>NUCLEOTIDE SEQUENCE [LARGE SCALE GENOMIC DNA]</scope>
    <source>
        <strain evidence="2">ATCC 50983 / TXsc</strain>
    </source>
</reference>
<proteinExistence type="predicted"/>
<evidence type="ECO:0000313" key="2">
    <source>
        <dbReference type="Proteomes" id="UP000007800"/>
    </source>
</evidence>
<evidence type="ECO:0000313" key="1">
    <source>
        <dbReference type="EMBL" id="EER07802.1"/>
    </source>
</evidence>
<feature type="non-terminal residue" evidence="1">
    <location>
        <position position="60"/>
    </location>
</feature>
<dbReference type="InParanoid" id="C5L641"/>
<protein>
    <submittedName>
        <fullName evidence="1">Uncharacterized protein</fullName>
    </submittedName>
</protein>
<keyword evidence="2" id="KW-1185">Reference proteome</keyword>
<dbReference type="AlphaFoldDB" id="C5L641"/>
<dbReference type="RefSeq" id="XP_002775986.1">
    <property type="nucleotide sequence ID" value="XM_002775940.1"/>
</dbReference>
<sequence length="60" mass="7176">MALHSKVRRFDEHADDFLRKCSALYHLYQDVYKDEASERRVMVRAVVNKLPENLRLDVDI</sequence>
<name>C5L641_PERM5</name>
<dbReference type="GeneID" id="9043006"/>
<dbReference type="Proteomes" id="UP000007800">
    <property type="component" value="Unassembled WGS sequence"/>
</dbReference>
<dbReference type="EMBL" id="GG679686">
    <property type="protein sequence ID" value="EER07802.1"/>
    <property type="molecule type" value="Genomic_DNA"/>
</dbReference>
<accession>C5L641</accession>
<gene>
    <name evidence="1" type="ORF">Pmar_PMAR000333</name>
</gene>
<organism evidence="2">
    <name type="scientific">Perkinsus marinus (strain ATCC 50983 / TXsc)</name>
    <dbReference type="NCBI Taxonomy" id="423536"/>
    <lineage>
        <taxon>Eukaryota</taxon>
        <taxon>Sar</taxon>
        <taxon>Alveolata</taxon>
        <taxon>Perkinsozoa</taxon>
        <taxon>Perkinsea</taxon>
        <taxon>Perkinsida</taxon>
        <taxon>Perkinsidae</taxon>
        <taxon>Perkinsus</taxon>
    </lineage>
</organism>